<dbReference type="Proteomes" id="UP000281498">
    <property type="component" value="Unassembled WGS sequence"/>
</dbReference>
<dbReference type="AlphaFoldDB" id="A0A3A9KN02"/>
<keyword evidence="1" id="KW-0472">Membrane</keyword>
<dbReference type="GO" id="GO:0016787">
    <property type="term" value="F:hydrolase activity"/>
    <property type="evidence" value="ECO:0007669"/>
    <property type="project" value="UniProtKB-KW"/>
</dbReference>
<dbReference type="RefSeq" id="WP_110936055.1">
    <property type="nucleotide sequence ID" value="NZ_KZ614146.1"/>
</dbReference>
<organism evidence="3 4">
    <name type="scientific">Salipaludibacillus neizhouensis</name>
    <dbReference type="NCBI Taxonomy" id="885475"/>
    <lineage>
        <taxon>Bacteria</taxon>
        <taxon>Bacillati</taxon>
        <taxon>Bacillota</taxon>
        <taxon>Bacilli</taxon>
        <taxon>Bacillales</taxon>
        <taxon>Bacillaceae</taxon>
    </lineage>
</organism>
<dbReference type="PANTHER" id="PTHR43283:SF7">
    <property type="entry name" value="BETA-LACTAMASE-RELATED DOMAIN-CONTAINING PROTEIN"/>
    <property type="match status" value="1"/>
</dbReference>
<dbReference type="SUPFAM" id="SSF56601">
    <property type="entry name" value="beta-lactamase/transpeptidase-like"/>
    <property type="match status" value="1"/>
</dbReference>
<dbReference type="PANTHER" id="PTHR43283">
    <property type="entry name" value="BETA-LACTAMASE-RELATED"/>
    <property type="match status" value="1"/>
</dbReference>
<evidence type="ECO:0000313" key="3">
    <source>
        <dbReference type="EMBL" id="RKL69305.1"/>
    </source>
</evidence>
<dbReference type="InterPro" id="IPR012338">
    <property type="entry name" value="Beta-lactam/transpept-like"/>
</dbReference>
<evidence type="ECO:0000313" key="4">
    <source>
        <dbReference type="Proteomes" id="UP000281498"/>
    </source>
</evidence>
<feature type="domain" description="Beta-lactamase-related" evidence="2">
    <location>
        <begin position="61"/>
        <end position="319"/>
    </location>
</feature>
<keyword evidence="4" id="KW-1185">Reference proteome</keyword>
<feature type="transmembrane region" description="Helical" evidence="1">
    <location>
        <begin position="6"/>
        <end position="25"/>
    </location>
</feature>
<evidence type="ECO:0000256" key="1">
    <source>
        <dbReference type="SAM" id="Phobius"/>
    </source>
</evidence>
<evidence type="ECO:0000259" key="2">
    <source>
        <dbReference type="Pfam" id="PF00144"/>
    </source>
</evidence>
<comment type="caution">
    <text evidence="3">The sequence shown here is derived from an EMBL/GenBank/DDBJ whole genome shotgun (WGS) entry which is preliminary data.</text>
</comment>
<name>A0A3A9KN02_9BACI</name>
<dbReference type="Gene3D" id="3.40.710.10">
    <property type="entry name" value="DD-peptidase/beta-lactamase superfamily"/>
    <property type="match status" value="1"/>
</dbReference>
<reference evidence="3 4" key="1">
    <citation type="submission" date="2017-10" db="EMBL/GenBank/DDBJ databases">
        <title>Bacillus sp. nov., a halophilic bacterium isolated from a Keqin Lake.</title>
        <authorList>
            <person name="Wang H."/>
        </authorList>
    </citation>
    <scope>NUCLEOTIDE SEQUENCE [LARGE SCALE GENOMIC DNA]</scope>
    <source>
        <strain evidence="3 4">KCTC 13187</strain>
    </source>
</reference>
<protein>
    <submittedName>
        <fullName evidence="3">Serine hydrolase</fullName>
    </submittedName>
</protein>
<keyword evidence="1" id="KW-0812">Transmembrane</keyword>
<dbReference type="EMBL" id="PDOE01000001">
    <property type="protein sequence ID" value="RKL69305.1"/>
    <property type="molecule type" value="Genomic_DNA"/>
</dbReference>
<dbReference type="InterPro" id="IPR001466">
    <property type="entry name" value="Beta-lactam-related"/>
</dbReference>
<dbReference type="Pfam" id="PF00144">
    <property type="entry name" value="Beta-lactamase"/>
    <property type="match status" value="1"/>
</dbReference>
<gene>
    <name evidence="3" type="ORF">CR203_04570</name>
</gene>
<accession>A0A3A9KN02</accession>
<dbReference type="OrthoDB" id="9773047at2"/>
<proteinExistence type="predicted"/>
<dbReference type="InterPro" id="IPR050789">
    <property type="entry name" value="Diverse_Enzym_Activities"/>
</dbReference>
<keyword evidence="1" id="KW-1133">Transmembrane helix</keyword>
<keyword evidence="3" id="KW-0378">Hydrolase</keyword>
<sequence>MFNKIIAILIIIIIILVGLFMYIYYSMESAQETTWESHDSVDEAGFNPDALNEARKYYESINSTAAMVIYKGKILFSWGDVAKSTNAHSIRKGFLSALIGIEENKGTLILNNTLEDYQIDDKPPLSFLEKQAMLSHLLTSTSGIYLPAGEESWGMRIARPSRGSHLPGDFYYYNNWDFNALGTIYNDQTGRDLFEDFAEKLAKPLEMEDFELSHTNYKYENTRSQHPSYLFRMSARDMARFGQLYLQEGEWNGEQIVPKEWIKKSTTAQTDVPSNTIFDYGYLWWVATEAPFSDLKMYSAVGRYGQSIDIIPELDLVFVNRVDSNRVSFKLTRSSVNDLQRLQLLQLILDAKRAE</sequence>